<keyword evidence="6 19" id="KW-0479">Metal-binding</keyword>
<dbReference type="GO" id="GO:0005509">
    <property type="term" value="F:calcium ion binding"/>
    <property type="evidence" value="ECO:0007669"/>
    <property type="project" value="InterPro"/>
</dbReference>
<dbReference type="GO" id="GO:0005975">
    <property type="term" value="P:carbohydrate metabolic process"/>
    <property type="evidence" value="ECO:0007669"/>
    <property type="project" value="InterPro"/>
</dbReference>
<evidence type="ECO:0000256" key="16">
    <source>
        <dbReference type="ARBA" id="ARBA00048605"/>
    </source>
</evidence>
<evidence type="ECO:0000313" key="24">
    <source>
        <dbReference type="Proteomes" id="UP000008281"/>
    </source>
</evidence>
<keyword evidence="5 22" id="KW-0812">Transmembrane</keyword>
<feature type="active site" description="Proton donor" evidence="18">
    <location>
        <position position="239"/>
    </location>
</feature>
<keyword evidence="7 21" id="KW-0378">Hydrolase</keyword>
<evidence type="ECO:0000256" key="11">
    <source>
        <dbReference type="ARBA" id="ARBA00022989"/>
    </source>
</evidence>
<organism evidence="24">
    <name type="scientific">Caenorhabditis remanei</name>
    <name type="common">Caenorhabditis vulgaris</name>
    <dbReference type="NCBI Taxonomy" id="31234"/>
    <lineage>
        <taxon>Eukaryota</taxon>
        <taxon>Metazoa</taxon>
        <taxon>Ecdysozoa</taxon>
        <taxon>Nematoda</taxon>
        <taxon>Chromadorea</taxon>
        <taxon>Rhabditida</taxon>
        <taxon>Rhabditina</taxon>
        <taxon>Rhabditomorpha</taxon>
        <taxon>Rhabditoidea</taxon>
        <taxon>Rhabditidae</taxon>
        <taxon>Peloderinae</taxon>
        <taxon>Caenorhabditis</taxon>
    </lineage>
</organism>
<evidence type="ECO:0000256" key="3">
    <source>
        <dbReference type="ARBA" id="ARBA00004922"/>
    </source>
</evidence>
<feature type="binding site" evidence="19">
    <location>
        <position position="596"/>
    </location>
    <ligand>
        <name>Ca(2+)</name>
        <dbReference type="ChEBI" id="CHEBI:29108"/>
    </ligand>
</feature>
<feature type="transmembrane region" description="Helical" evidence="22">
    <location>
        <begin position="39"/>
        <end position="57"/>
    </location>
</feature>
<protein>
    <recommendedName>
        <fullName evidence="21">alpha-1,2-Mannosidase</fullName>
        <ecNumber evidence="21">3.2.1.-</ecNumber>
    </recommendedName>
</protein>
<evidence type="ECO:0000313" key="23">
    <source>
        <dbReference type="EMBL" id="EFO82866.1"/>
    </source>
</evidence>
<keyword evidence="12 22" id="KW-0472">Membrane</keyword>
<comment type="function">
    <text evidence="17">Involved in glycoprotein quality control targeting of misfolded glycoproteins for degradation. It primarily trims a single alpha-1,2-linked mannose residue from Man(9)GlcNAc(2) to produce Man(8)GlcNAc(2), but at high enzyme concentrations, as found in the ER quality control compartment (ERQC), it further trims the carbohydrates to Man(5-6)GlcNAc(2).</text>
</comment>
<evidence type="ECO:0000256" key="19">
    <source>
        <dbReference type="PIRSR" id="PIRSR601382-2"/>
    </source>
</evidence>
<keyword evidence="24" id="KW-1185">Reference proteome</keyword>
<keyword evidence="14 21" id="KW-0326">Glycosidase</keyword>
<reference evidence="23" key="1">
    <citation type="submission" date="2007-07" db="EMBL/GenBank/DDBJ databases">
        <title>PCAP assembly of the Caenorhabditis remanei genome.</title>
        <authorList>
            <consortium name="The Caenorhabditis remanei Sequencing Consortium"/>
            <person name="Wilson R.K."/>
        </authorList>
    </citation>
    <scope>NUCLEOTIDE SEQUENCE [LARGE SCALE GENOMIC DNA]</scope>
    <source>
        <strain evidence="23">PB4641</strain>
    </source>
</reference>
<gene>
    <name evidence="23" type="ORF">CRE_00757</name>
</gene>
<evidence type="ECO:0000256" key="7">
    <source>
        <dbReference type="ARBA" id="ARBA00022801"/>
    </source>
</evidence>
<dbReference type="GO" id="GO:0005789">
    <property type="term" value="C:endoplasmic reticulum membrane"/>
    <property type="evidence" value="ECO:0007669"/>
    <property type="project" value="UniProtKB-SubCell"/>
</dbReference>
<keyword evidence="11 22" id="KW-1133">Transmembrane helix</keyword>
<accession>E3LE57</accession>
<evidence type="ECO:0000256" key="14">
    <source>
        <dbReference type="ARBA" id="ARBA00023295"/>
    </source>
</evidence>
<dbReference type="FunFam" id="1.50.10.10:FF:000010">
    <property type="entry name" value="alpha-1,2-Mannosidase"/>
    <property type="match status" value="1"/>
</dbReference>
<evidence type="ECO:0000256" key="10">
    <source>
        <dbReference type="ARBA" id="ARBA00022968"/>
    </source>
</evidence>
<feature type="active site" evidence="18">
    <location>
        <position position="508"/>
    </location>
</feature>
<comment type="catalytic activity">
    <reaction evidence="15">
        <text>N(4)-(alpha-D-Man-(1-&gt;2)-alpha-D-Man-(1-&gt;2)-alpha-D-Man-(1-&gt;3)-[alpha-D-Man-(1-&gt;3)-[alpha-D-Man-(1-&gt;2)-alpha-D-Man-(1-&gt;6)]-alpha-D-Man-(1-&gt;6)]-beta-D-Man-(1-&gt;4)-beta-D-GlcNAc-(1-&gt;4)-beta-D-GlcNAc)-L-asparaginyl-[protein] (N-glucan mannose isomer 8A1,2,3B1,3) + 3 H2O = N(4)-(alpha-D-Man-(1-&gt;3)-[alpha-D-Man-(1-&gt;3)-[alpha-D-Man-(1-&gt;6)]-alpha-D-Man-(1-&gt;6)]-beta-D-Man-(1-&gt;4)-beta-D-GlcNAc-(1-&gt;4)-beta-D-GlcNAc)-L-asparaginyl-[protein] (N-glucan mannose isomer 5A1,2) + 3 beta-D-mannose</text>
        <dbReference type="Rhea" id="RHEA:56028"/>
        <dbReference type="Rhea" id="RHEA-COMP:14358"/>
        <dbReference type="Rhea" id="RHEA-COMP:14367"/>
        <dbReference type="ChEBI" id="CHEBI:15377"/>
        <dbReference type="ChEBI" id="CHEBI:28563"/>
        <dbReference type="ChEBI" id="CHEBI:59087"/>
        <dbReference type="ChEBI" id="CHEBI:60628"/>
        <dbReference type="EC" id="3.2.1.113"/>
    </reaction>
</comment>
<evidence type="ECO:0000256" key="9">
    <source>
        <dbReference type="ARBA" id="ARBA00022837"/>
    </source>
</evidence>
<proteinExistence type="inferred from homology"/>
<dbReference type="InterPro" id="IPR050749">
    <property type="entry name" value="Glycosyl_Hydrolase_47"/>
</dbReference>
<evidence type="ECO:0000256" key="5">
    <source>
        <dbReference type="ARBA" id="ARBA00022692"/>
    </source>
</evidence>
<evidence type="ECO:0000256" key="18">
    <source>
        <dbReference type="PIRSR" id="PIRSR601382-1"/>
    </source>
</evidence>
<dbReference type="InterPro" id="IPR036026">
    <property type="entry name" value="Seven-hairpin_glycosidases"/>
</dbReference>
<dbReference type="GO" id="GO:0004571">
    <property type="term" value="F:mannosyl-oligosaccharide 1,2-alpha-mannosidase activity"/>
    <property type="evidence" value="ECO:0007669"/>
    <property type="project" value="UniProtKB-EC"/>
</dbReference>
<dbReference type="OMA" id="AAFKHSW"/>
<evidence type="ECO:0000256" key="21">
    <source>
        <dbReference type="RuleBase" id="RU361193"/>
    </source>
</evidence>
<dbReference type="HOGENOM" id="CLU_003818_3_3_1"/>
<name>E3LE57_CAERE</name>
<evidence type="ECO:0000256" key="12">
    <source>
        <dbReference type="ARBA" id="ARBA00023136"/>
    </source>
</evidence>
<dbReference type="GO" id="GO:0010498">
    <property type="term" value="P:proteasomal protein catabolic process"/>
    <property type="evidence" value="ECO:0007669"/>
    <property type="project" value="UniProtKB-ARBA"/>
</dbReference>
<evidence type="ECO:0000256" key="13">
    <source>
        <dbReference type="ARBA" id="ARBA00023157"/>
    </source>
</evidence>
<comment type="subcellular location">
    <subcellularLocation>
        <location evidence="2">Endoplasmic reticulum membrane</location>
        <topology evidence="2">Single-pass type II membrane protein</topology>
    </subcellularLocation>
</comment>
<dbReference type="InParanoid" id="E3LE57"/>
<evidence type="ECO:0000256" key="20">
    <source>
        <dbReference type="PIRSR" id="PIRSR601382-3"/>
    </source>
</evidence>
<dbReference type="PRINTS" id="PR00747">
    <property type="entry name" value="GLYHDRLASE47"/>
</dbReference>
<dbReference type="SUPFAM" id="SSF48225">
    <property type="entry name" value="Seven-hairpin glycosidases"/>
    <property type="match status" value="1"/>
</dbReference>
<dbReference type="Proteomes" id="UP000008281">
    <property type="component" value="Unassembled WGS sequence"/>
</dbReference>
<evidence type="ECO:0000256" key="17">
    <source>
        <dbReference type="ARBA" id="ARBA00053655"/>
    </source>
</evidence>
<comment type="similarity">
    <text evidence="4 21">Belongs to the glycosyl hydrolase 47 family.</text>
</comment>
<comment type="catalytic activity">
    <reaction evidence="16">
        <text>N(4)-(alpha-D-Man-(1-&gt;2)-alpha-D-Man-(1-&gt;2)-alpha-D-Man-(1-&gt;3)-[alpha-D-Man-(1-&gt;2)-alpha-D-Man-(1-&gt;3)-[alpha-D-Man-(1-&gt;2)-alpha-D-Man-(1-&gt;6)]-alpha-D-Man-(1-&gt;6)]-beta-D-Man-(1-&gt;4)-beta-D-GlcNAc-(1-&gt;4)-beta-D-GlcNAc)-L-asparaginyl-[protein] (N-glucan mannose isomer 9A1,2,3B1,2,3) + 4 H2O = N(4)-(alpha-D-Man-(1-&gt;3)-[alpha-D-Man-(1-&gt;3)-[alpha-D-Man-(1-&gt;6)]-alpha-D-Man-(1-&gt;6)]-beta-D-Man-(1-&gt;4)-beta-D-GlcNAc-(1-&gt;4)-beta-D-GlcNAc)-L-asparaginyl-[protein] (N-glucan mannose isomer 5A1,2) + 4 beta-D-mannose</text>
        <dbReference type="Rhea" id="RHEA:56008"/>
        <dbReference type="Rhea" id="RHEA-COMP:14356"/>
        <dbReference type="Rhea" id="RHEA-COMP:14367"/>
        <dbReference type="ChEBI" id="CHEBI:15377"/>
        <dbReference type="ChEBI" id="CHEBI:28563"/>
        <dbReference type="ChEBI" id="CHEBI:59087"/>
        <dbReference type="ChEBI" id="CHEBI:139493"/>
        <dbReference type="EC" id="3.2.1.113"/>
    </reaction>
</comment>
<dbReference type="EMBL" id="DS268407">
    <property type="protein sequence ID" value="EFO82866.1"/>
    <property type="molecule type" value="Genomic_DNA"/>
</dbReference>
<dbReference type="Gene3D" id="1.50.10.10">
    <property type="match status" value="1"/>
</dbReference>
<keyword evidence="13 20" id="KW-1015">Disulfide bond</keyword>
<evidence type="ECO:0000256" key="2">
    <source>
        <dbReference type="ARBA" id="ARBA00004648"/>
    </source>
</evidence>
<dbReference type="Pfam" id="PF01532">
    <property type="entry name" value="Glyco_hydro_47"/>
    <property type="match status" value="1"/>
</dbReference>
<dbReference type="PANTHER" id="PTHR11742:SF55">
    <property type="entry name" value="ENDOPLASMIC RETICULUM MANNOSYL-OLIGOSACCHARIDE 1,2-ALPHA-MANNOSIDASE"/>
    <property type="match status" value="1"/>
</dbReference>
<keyword evidence="8" id="KW-0256">Endoplasmic reticulum</keyword>
<dbReference type="FunCoup" id="E3LE57">
    <property type="interactions" value="3367"/>
</dbReference>
<dbReference type="AlphaFoldDB" id="E3LE57"/>
<evidence type="ECO:0000256" key="22">
    <source>
        <dbReference type="SAM" id="Phobius"/>
    </source>
</evidence>
<dbReference type="EC" id="3.2.1.-" evidence="21"/>
<dbReference type="InterPro" id="IPR001382">
    <property type="entry name" value="Glyco_hydro_47"/>
</dbReference>
<evidence type="ECO:0000256" key="15">
    <source>
        <dbReference type="ARBA" id="ARBA00047669"/>
    </source>
</evidence>
<evidence type="ECO:0000256" key="6">
    <source>
        <dbReference type="ARBA" id="ARBA00022723"/>
    </source>
</evidence>
<evidence type="ECO:0000256" key="8">
    <source>
        <dbReference type="ARBA" id="ARBA00022824"/>
    </source>
</evidence>
<comment type="cofactor">
    <cofactor evidence="1 19">
        <name>Ca(2+)</name>
        <dbReference type="ChEBI" id="CHEBI:29108"/>
    </cofactor>
</comment>
<dbReference type="OrthoDB" id="8118055at2759"/>
<dbReference type="InterPro" id="IPR012341">
    <property type="entry name" value="6hp_glycosidase-like_sf"/>
</dbReference>
<dbReference type="GO" id="GO:0034976">
    <property type="term" value="P:response to endoplasmic reticulum stress"/>
    <property type="evidence" value="ECO:0007669"/>
    <property type="project" value="UniProtKB-ARBA"/>
</dbReference>
<evidence type="ECO:0000256" key="1">
    <source>
        <dbReference type="ARBA" id="ARBA00001913"/>
    </source>
</evidence>
<dbReference type="eggNOG" id="KOG2431">
    <property type="taxonomic scope" value="Eukaryota"/>
</dbReference>
<evidence type="ECO:0000256" key="4">
    <source>
        <dbReference type="ARBA" id="ARBA00007658"/>
    </source>
</evidence>
<dbReference type="STRING" id="31234.E3LE57"/>
<dbReference type="PANTHER" id="PTHR11742">
    <property type="entry name" value="MANNOSYL-OLIGOSACCHARIDE ALPHA-1,2-MANNOSIDASE-RELATED"/>
    <property type="match status" value="1"/>
</dbReference>
<feature type="active site" evidence="18">
    <location>
        <position position="374"/>
    </location>
</feature>
<keyword evidence="9 19" id="KW-0106">Calcium</keyword>
<keyword evidence="10" id="KW-0735">Signal-anchor</keyword>
<feature type="active site" description="Proton donor" evidence="18">
    <location>
        <position position="481"/>
    </location>
</feature>
<sequence length="606" mass="69484">MRLSRDDPGLPLYHTDTARGYTFRRIRTRARHWLSSRSIGVKVCIAFTLLFALFVLVKISSGGRSSTQESYISNQEEIIINEQVIFAKNERVDKAEKKHDDFNEDHVDLERLPDSDEKHQDDKIELAEKHEDVVKFTGKKLQIKKTSLFNYSGPTNDRQRAVVKAFQHSWLGYKKYAWGHDTLKPVSKSYNDWFDTGLTIVDGLDTAIVMGLEEEAAEATDWIQNKLTFEKDRMVNFFECTIRVLGGMMSAFYLTGNRMFLEKSVDLGDRLLSAFKSPSPIPYSDVNLLKRTATNPQWGADSSLSEVTTVQLEYRALSRASGNSTYEDLSFNVSKHIHKIGCETHEGLCGMFINANTGNFKTEGATITFGARSDSYYEYLFKQWIQTGKTIDWLKEDYGKAMTAMEKYLYRNSEPKKMYFIGELLSGETYSPKMDHLVCFIAGTLSQGSKNGFPQKHMDMAEKIGETCHNMYDNPTGLGPEIAYFNMIPGKEDLYVKPLDAHCLLRPEAIEGWFYLYRFTGDKKYQEWGWAAFQAIEKYARIPTGGYSSVVNVKKIDVKYRDSMESFLLGETFKYLYLLLGDDQTVLPLDKWIFTTEGHPLPIYDH</sequence>
<feature type="disulfide bond" evidence="20">
    <location>
        <begin position="439"/>
        <end position="468"/>
    </location>
</feature>
<comment type="pathway">
    <text evidence="3">Protein modification; protein glycosylation.</text>
</comment>